<keyword evidence="3" id="KW-1185">Reference proteome</keyword>
<keyword evidence="1 2" id="KW-0812">Transmembrane</keyword>
<organism evidence="2 3">
    <name type="scientific">Lysinibacillus zambalensis</name>
    <dbReference type="NCBI Taxonomy" id="3160866"/>
    <lineage>
        <taxon>Bacteria</taxon>
        <taxon>Bacillati</taxon>
        <taxon>Bacillota</taxon>
        <taxon>Bacilli</taxon>
        <taxon>Bacillales</taxon>
        <taxon>Bacillaceae</taxon>
        <taxon>Lysinibacillus</taxon>
    </lineage>
</organism>
<feature type="transmembrane region" description="Helical" evidence="1">
    <location>
        <begin position="31"/>
        <end position="56"/>
    </location>
</feature>
<comment type="caution">
    <text evidence="2">The sequence shown here is derived from an EMBL/GenBank/DDBJ whole genome shotgun (WGS) entry which is preliminary data.</text>
</comment>
<keyword evidence="1" id="KW-0472">Membrane</keyword>
<evidence type="ECO:0000256" key="1">
    <source>
        <dbReference type="SAM" id="Phobius"/>
    </source>
</evidence>
<feature type="transmembrane region" description="Helical" evidence="1">
    <location>
        <begin position="7"/>
        <end position="25"/>
    </location>
</feature>
<reference evidence="2 3" key="1">
    <citation type="submission" date="2024-06" db="EMBL/GenBank/DDBJ databases">
        <title>Lysinibacillus zambalefons sp. nov., a Novel Firmicute Isolated from the Poon Bato Zambales Hyperalkaline Spring.</title>
        <authorList>
            <person name="Aja J.A."/>
            <person name="Lazaro J.E.H."/>
            <person name="Llorin L.D."/>
            <person name="Lim K.R."/>
            <person name="Teodosio J."/>
            <person name="Dalisay D.S."/>
        </authorList>
    </citation>
    <scope>NUCLEOTIDE SEQUENCE [LARGE SCALE GENOMIC DNA]</scope>
    <source>
        <strain evidence="2 3">M3</strain>
    </source>
</reference>
<accession>A0ABV1MMK9</accession>
<keyword evidence="1" id="KW-1133">Transmembrane helix</keyword>
<gene>
    <name evidence="2" type="ORF">ABNX05_03740</name>
</gene>
<sequence>MGIAEVLTIVFVVLKLSGVIAWSWWLVLLPAIISFSVYALILVMKLVMVLIAVVAVKKRSRGIK</sequence>
<evidence type="ECO:0000313" key="3">
    <source>
        <dbReference type="Proteomes" id="UP001478862"/>
    </source>
</evidence>
<protein>
    <submittedName>
        <fullName evidence="2">Transmembrane Fragile-X-F protein</fullName>
    </submittedName>
</protein>
<dbReference type="RefSeq" id="WP_349658483.1">
    <property type="nucleotide sequence ID" value="NZ_JBEGDG010000002.1"/>
</dbReference>
<name>A0ABV1MMK9_9BACI</name>
<evidence type="ECO:0000313" key="2">
    <source>
        <dbReference type="EMBL" id="MEQ6353715.1"/>
    </source>
</evidence>
<dbReference type="EMBL" id="JBEGDG010000002">
    <property type="protein sequence ID" value="MEQ6353715.1"/>
    <property type="molecule type" value="Genomic_DNA"/>
</dbReference>
<dbReference type="Proteomes" id="UP001478862">
    <property type="component" value="Unassembled WGS sequence"/>
</dbReference>
<proteinExistence type="predicted"/>